<evidence type="ECO:0000313" key="1">
    <source>
        <dbReference type="EMBL" id="AVB75957.1"/>
    </source>
</evidence>
<dbReference type="Proteomes" id="UP000239462">
    <property type="component" value="Chromosome"/>
</dbReference>
<dbReference type="EMBL" id="JACDUM010000003">
    <property type="protein sequence ID" value="MBA2860891.1"/>
    <property type="molecule type" value="Genomic_DNA"/>
</dbReference>
<evidence type="ECO:0000313" key="6">
    <source>
        <dbReference type="Proteomes" id="UP000590564"/>
    </source>
</evidence>
<evidence type="ECO:0000313" key="2">
    <source>
        <dbReference type="EMBL" id="MBA2860891.1"/>
    </source>
</evidence>
<dbReference type="EMBL" id="CP026606">
    <property type="protein sequence ID" value="AVB75957.1"/>
    <property type="molecule type" value="Genomic_DNA"/>
</dbReference>
<organism evidence="1 4">
    <name type="scientific">Methanococcus maripaludis</name>
    <name type="common">Methanococcus deltae</name>
    <dbReference type="NCBI Taxonomy" id="39152"/>
    <lineage>
        <taxon>Archaea</taxon>
        <taxon>Methanobacteriati</taxon>
        <taxon>Methanobacteriota</taxon>
        <taxon>Methanomada group</taxon>
        <taxon>Methanococci</taxon>
        <taxon>Methanococcales</taxon>
        <taxon>Methanococcaceae</taxon>
        <taxon>Methanococcus</taxon>
    </lineage>
</organism>
<reference evidence="3 6" key="3">
    <citation type="submission" date="2020-08" db="EMBL/GenBank/DDBJ databases">
        <title>Genomic Encyclopedia of Type Strains, Phase IV (KMG-V): Genome sequencing to study the core and pangenomes of soil and plant-associated prokaryotes.</title>
        <authorList>
            <person name="Whitman W."/>
        </authorList>
    </citation>
    <scope>NUCLEOTIDE SEQUENCE [LARGE SCALE GENOMIC DNA]</scope>
    <source>
        <strain evidence="2 5">C9</strain>
        <strain evidence="3 6">D1</strain>
    </source>
</reference>
<dbReference type="AlphaFoldDB" id="A0A2L1C9D4"/>
<dbReference type="RefSeq" id="WP_104837572.1">
    <property type="nucleotide sequence ID" value="NZ_CP026606.1"/>
</dbReference>
<dbReference type="Proteomes" id="UP000568063">
    <property type="component" value="Unassembled WGS sequence"/>
</dbReference>
<dbReference type="GeneID" id="36101632"/>
<dbReference type="EMBL" id="JACHED010000007">
    <property type="protein sequence ID" value="MBB6497833.1"/>
    <property type="molecule type" value="Genomic_DNA"/>
</dbReference>
<protein>
    <recommendedName>
        <fullName evidence="7">Transcriptional regulator</fullName>
    </recommendedName>
</protein>
<reference evidence="4" key="1">
    <citation type="journal article" date="2018" name="Genome Announc.">
        <title>Complete Genome Sequence of the Methanococcus maripaludis Type Strain JJ (DSM 2067), a Model for Selenoprotein Synthesis in Archaea.</title>
        <authorList>
            <person name="Poehlein A."/>
            <person name="Heym D."/>
            <person name="Quitzke V."/>
            <person name="Fersch J."/>
            <person name="Daniel R."/>
            <person name="Rother M."/>
        </authorList>
    </citation>
    <scope>NUCLEOTIDE SEQUENCE [LARGE SCALE GENOMIC DNA]</scope>
    <source>
        <strain evidence="4">DSM 2067</strain>
    </source>
</reference>
<dbReference type="KEGG" id="mmad:MMJJ_05400"/>
<dbReference type="Proteomes" id="UP000590564">
    <property type="component" value="Unassembled WGS sequence"/>
</dbReference>
<accession>A0A2L1C9D4</accession>
<proteinExistence type="predicted"/>
<name>A0A2L1C9D4_METMI</name>
<evidence type="ECO:0000313" key="5">
    <source>
        <dbReference type="Proteomes" id="UP000568063"/>
    </source>
</evidence>
<evidence type="ECO:0000313" key="4">
    <source>
        <dbReference type="Proteomes" id="UP000239462"/>
    </source>
</evidence>
<evidence type="ECO:0000313" key="3">
    <source>
        <dbReference type="EMBL" id="MBB6497833.1"/>
    </source>
</evidence>
<gene>
    <name evidence="2" type="ORF">HNP91_001722</name>
    <name evidence="3" type="ORF">HNP96_001894</name>
    <name evidence="1" type="ORF">MMJJ_05400</name>
</gene>
<evidence type="ECO:0008006" key="7">
    <source>
        <dbReference type="Google" id="ProtNLM"/>
    </source>
</evidence>
<reference evidence="1" key="2">
    <citation type="submission" date="2018-02" db="EMBL/GenBank/DDBJ databases">
        <title>Complete genome sequence of the Methanococcus maripaludis type strain JJ (DSM 2067), a model for selenoprotein synthesis in Archaea.</title>
        <authorList>
            <person name="Poehlein A."/>
            <person name="Heym D."/>
            <person name="Quitzke V."/>
            <person name="Fersch J."/>
            <person name="Daniel R."/>
            <person name="Rother M."/>
        </authorList>
    </citation>
    <scope>NUCLEOTIDE SEQUENCE [LARGE SCALE GENOMIC DNA]</scope>
    <source>
        <strain evidence="1">DSM 2067</strain>
    </source>
</reference>
<sequence length="104" mass="12553">MEKQIQKNILNYAYFIYKTEKSPVFKFRNLINYFKEDGEDKLIRNLKKLSKMNLIQIQGELLEKQMDKVHFNYSISLKITDHGIQTIESYQKSLMDRVIKFIKN</sequence>